<evidence type="ECO:0000256" key="2">
    <source>
        <dbReference type="ARBA" id="ARBA00004754"/>
    </source>
</evidence>
<evidence type="ECO:0000259" key="7">
    <source>
        <dbReference type="Pfam" id="PF09349"/>
    </source>
</evidence>
<sequence length="167" mass="19369">MKDFSSYCASTTFANEIAMASSFSSLEHAISIARDIWFRKANVRCWLEAISGRSCFNQYLKMMSESTMQGSMYVEKFGYVFVTYAFRKSSKDILAELKTRFTNKHVVELDITSKKKMKQFNLNKILEEDNKTLDNQQRQDDVHVTKKGFNLNKKPCFGDDLSDFVSR</sequence>
<evidence type="ECO:0000256" key="4">
    <source>
        <dbReference type="ARBA" id="ARBA00022631"/>
    </source>
</evidence>
<dbReference type="Pfam" id="PF09349">
    <property type="entry name" value="OHCU_decarbox"/>
    <property type="match status" value="1"/>
</dbReference>
<comment type="caution">
    <text evidence="8">The sequence shown here is derived from an EMBL/GenBank/DDBJ whole genome shotgun (WGS) entry which is preliminary data.</text>
</comment>
<dbReference type="GO" id="GO:0005777">
    <property type="term" value="C:peroxisome"/>
    <property type="evidence" value="ECO:0007669"/>
    <property type="project" value="TreeGrafter"/>
</dbReference>
<evidence type="ECO:0000313" key="9">
    <source>
        <dbReference type="Proteomes" id="UP000289738"/>
    </source>
</evidence>
<evidence type="ECO:0000256" key="1">
    <source>
        <dbReference type="ARBA" id="ARBA00001163"/>
    </source>
</evidence>
<keyword evidence="6" id="KW-0456">Lyase</keyword>
<evidence type="ECO:0000256" key="6">
    <source>
        <dbReference type="ARBA" id="ARBA00023239"/>
    </source>
</evidence>
<comment type="catalytic activity">
    <reaction evidence="1">
        <text>5-hydroxy-2-oxo-4-ureido-2,5-dihydro-1H-imidazole-5-carboxylate + H(+) = (S)-allantoin + CO2</text>
        <dbReference type="Rhea" id="RHEA:26301"/>
        <dbReference type="ChEBI" id="CHEBI:15378"/>
        <dbReference type="ChEBI" id="CHEBI:15678"/>
        <dbReference type="ChEBI" id="CHEBI:16526"/>
        <dbReference type="ChEBI" id="CHEBI:58639"/>
        <dbReference type="EC" id="4.1.1.97"/>
    </reaction>
</comment>
<keyword evidence="5" id="KW-0210">Decarboxylase</keyword>
<dbReference type="GO" id="GO:0019628">
    <property type="term" value="P:urate catabolic process"/>
    <property type="evidence" value="ECO:0007669"/>
    <property type="project" value="TreeGrafter"/>
</dbReference>
<comment type="pathway">
    <text evidence="2">Purine metabolism; urate degradation; (S)-allantoin from urate: step 3/3.</text>
</comment>
<feature type="domain" description="Oxo-4-hydroxy-4-carboxy-5-ureidoimidazoline decarboxylase" evidence="7">
    <location>
        <begin position="72"/>
        <end position="112"/>
    </location>
</feature>
<dbReference type="SUPFAM" id="SSF158694">
    <property type="entry name" value="UraD-Like"/>
    <property type="match status" value="1"/>
</dbReference>
<dbReference type="STRING" id="3818.A0A445A275"/>
<dbReference type="EMBL" id="SDMP01000013">
    <property type="protein sequence ID" value="RYR20553.1"/>
    <property type="molecule type" value="Genomic_DNA"/>
</dbReference>
<evidence type="ECO:0000256" key="3">
    <source>
        <dbReference type="ARBA" id="ARBA00012257"/>
    </source>
</evidence>
<dbReference type="Gene3D" id="1.10.3330.10">
    <property type="entry name" value="Oxo-4-hydroxy-4-carboxy-5-ureidoimidazoline decarboxylase"/>
    <property type="match status" value="1"/>
</dbReference>
<keyword evidence="4" id="KW-0659">Purine metabolism</keyword>
<dbReference type="GO" id="GO:0006144">
    <property type="term" value="P:purine nucleobase metabolic process"/>
    <property type="evidence" value="ECO:0007669"/>
    <property type="project" value="UniProtKB-KW"/>
</dbReference>
<evidence type="ECO:0000256" key="5">
    <source>
        <dbReference type="ARBA" id="ARBA00022793"/>
    </source>
</evidence>
<keyword evidence="9" id="KW-1185">Reference proteome</keyword>
<accession>A0A445A275</accession>
<dbReference type="AlphaFoldDB" id="A0A445A275"/>
<organism evidence="8 9">
    <name type="scientific">Arachis hypogaea</name>
    <name type="common">Peanut</name>
    <dbReference type="NCBI Taxonomy" id="3818"/>
    <lineage>
        <taxon>Eukaryota</taxon>
        <taxon>Viridiplantae</taxon>
        <taxon>Streptophyta</taxon>
        <taxon>Embryophyta</taxon>
        <taxon>Tracheophyta</taxon>
        <taxon>Spermatophyta</taxon>
        <taxon>Magnoliopsida</taxon>
        <taxon>eudicotyledons</taxon>
        <taxon>Gunneridae</taxon>
        <taxon>Pentapetalae</taxon>
        <taxon>rosids</taxon>
        <taxon>fabids</taxon>
        <taxon>Fabales</taxon>
        <taxon>Fabaceae</taxon>
        <taxon>Papilionoideae</taxon>
        <taxon>50 kb inversion clade</taxon>
        <taxon>dalbergioids sensu lato</taxon>
        <taxon>Dalbergieae</taxon>
        <taxon>Pterocarpus clade</taxon>
        <taxon>Arachis</taxon>
    </lineage>
</organism>
<dbReference type="GO" id="GO:0051997">
    <property type="term" value="F:2-oxo-4-hydroxy-4-carboxy-5-ureidoimidazoline decarboxylase activity"/>
    <property type="evidence" value="ECO:0007669"/>
    <property type="project" value="UniProtKB-EC"/>
</dbReference>
<gene>
    <name evidence="8" type="ORF">Ahy_B03g065724</name>
</gene>
<protein>
    <recommendedName>
        <fullName evidence="3">2-oxo-4-hydroxy-4-carboxy-5-ureidoimidazoline decarboxylase</fullName>
        <ecNumber evidence="3">4.1.1.97</ecNumber>
    </recommendedName>
</protein>
<name>A0A445A275_ARAHY</name>
<dbReference type="Proteomes" id="UP000289738">
    <property type="component" value="Chromosome B03"/>
</dbReference>
<dbReference type="InterPro" id="IPR036778">
    <property type="entry name" value="OHCU_decarboxylase_sf"/>
</dbReference>
<dbReference type="PANTHER" id="PTHR43466:SF1">
    <property type="entry name" value="2-OXO-4-HYDROXY-4-CARBOXY-5-UREIDOIMIDAZOLINE DECARBOXYLASE-RELATED"/>
    <property type="match status" value="1"/>
</dbReference>
<dbReference type="InterPro" id="IPR018020">
    <property type="entry name" value="OHCU_decarboxylase"/>
</dbReference>
<proteinExistence type="predicted"/>
<evidence type="ECO:0000313" key="8">
    <source>
        <dbReference type="EMBL" id="RYR20553.1"/>
    </source>
</evidence>
<dbReference type="EC" id="4.1.1.97" evidence="3"/>
<reference evidence="8 9" key="1">
    <citation type="submission" date="2019-01" db="EMBL/GenBank/DDBJ databases">
        <title>Sequencing of cultivated peanut Arachis hypogaea provides insights into genome evolution and oil improvement.</title>
        <authorList>
            <person name="Chen X."/>
        </authorList>
    </citation>
    <scope>NUCLEOTIDE SEQUENCE [LARGE SCALE GENOMIC DNA]</scope>
    <source>
        <strain evidence="9">cv. Fuhuasheng</strain>
        <tissue evidence="8">Leaves</tissue>
    </source>
</reference>
<dbReference type="PANTHER" id="PTHR43466">
    <property type="entry name" value="2-OXO-4-HYDROXY-4-CARBOXY-5-UREIDOIMIDAZOLINE DECARBOXYLASE-RELATED"/>
    <property type="match status" value="1"/>
</dbReference>